<dbReference type="RefSeq" id="WP_196291408.1">
    <property type="nucleotide sequence ID" value="NZ_JADQDM010000001.1"/>
</dbReference>
<evidence type="ECO:0000259" key="1">
    <source>
        <dbReference type="PROSITE" id="PS51819"/>
    </source>
</evidence>
<protein>
    <submittedName>
        <fullName evidence="2">VOC family protein</fullName>
    </submittedName>
</protein>
<dbReference type="EMBL" id="JADQDM010000001">
    <property type="protein sequence ID" value="MBF9219952.1"/>
    <property type="molecule type" value="Genomic_DNA"/>
</dbReference>
<reference evidence="2 3" key="1">
    <citation type="submission" date="2020-11" db="EMBL/GenBank/DDBJ databases">
        <authorList>
            <person name="Kim M.K."/>
        </authorList>
    </citation>
    <scope>NUCLEOTIDE SEQUENCE [LARGE SCALE GENOMIC DNA]</scope>
    <source>
        <strain evidence="2 3">BT662</strain>
    </source>
</reference>
<dbReference type="InterPro" id="IPR051332">
    <property type="entry name" value="Fosfomycin_Res_Enzymes"/>
</dbReference>
<organism evidence="2 3">
    <name type="scientific">Hymenobacter ruricola</name>
    <dbReference type="NCBI Taxonomy" id="2791023"/>
    <lineage>
        <taxon>Bacteria</taxon>
        <taxon>Pseudomonadati</taxon>
        <taxon>Bacteroidota</taxon>
        <taxon>Cytophagia</taxon>
        <taxon>Cytophagales</taxon>
        <taxon>Hymenobacteraceae</taxon>
        <taxon>Hymenobacter</taxon>
    </lineage>
</organism>
<evidence type="ECO:0000313" key="2">
    <source>
        <dbReference type="EMBL" id="MBF9219952.1"/>
    </source>
</evidence>
<dbReference type="Pfam" id="PF00903">
    <property type="entry name" value="Glyoxalase"/>
    <property type="match status" value="1"/>
</dbReference>
<dbReference type="PANTHER" id="PTHR36113">
    <property type="entry name" value="LYASE, PUTATIVE-RELATED-RELATED"/>
    <property type="match status" value="1"/>
</dbReference>
<dbReference type="PANTHER" id="PTHR36113:SF3">
    <property type="entry name" value="SLL5075 PROTEIN"/>
    <property type="match status" value="1"/>
</dbReference>
<proteinExistence type="predicted"/>
<dbReference type="Gene3D" id="3.10.180.10">
    <property type="entry name" value="2,3-Dihydroxybiphenyl 1,2-Dioxygenase, domain 1"/>
    <property type="match status" value="1"/>
</dbReference>
<dbReference type="Proteomes" id="UP000618931">
    <property type="component" value="Unassembled WGS sequence"/>
</dbReference>
<evidence type="ECO:0000313" key="3">
    <source>
        <dbReference type="Proteomes" id="UP000618931"/>
    </source>
</evidence>
<feature type="domain" description="VOC" evidence="1">
    <location>
        <begin position="2"/>
        <end position="116"/>
    </location>
</feature>
<gene>
    <name evidence="2" type="ORF">I2H31_02445</name>
</gene>
<dbReference type="InterPro" id="IPR004360">
    <property type="entry name" value="Glyas_Fos-R_dOase_dom"/>
</dbReference>
<name>A0ABS0HZ84_9BACT</name>
<dbReference type="SUPFAM" id="SSF54593">
    <property type="entry name" value="Glyoxalase/Bleomycin resistance protein/Dihydroxybiphenyl dioxygenase"/>
    <property type="match status" value="1"/>
</dbReference>
<dbReference type="PROSITE" id="PS51819">
    <property type="entry name" value="VOC"/>
    <property type="match status" value="1"/>
</dbReference>
<dbReference type="InterPro" id="IPR037523">
    <property type="entry name" value="VOC_core"/>
</dbReference>
<sequence length="116" mass="13142">MKLNHLNLAVSDVLETQLFFEKYFGFRRLMPGSPAFAVLRGEDGFTLTLSNLNKASAVAYPEDFHIGFVQETEARVNEINQQLRADGYDVAEPRKAHNSWTFYFRAPGGLLIEVLC</sequence>
<comment type="caution">
    <text evidence="2">The sequence shown here is derived from an EMBL/GenBank/DDBJ whole genome shotgun (WGS) entry which is preliminary data.</text>
</comment>
<keyword evidence="3" id="KW-1185">Reference proteome</keyword>
<dbReference type="InterPro" id="IPR029068">
    <property type="entry name" value="Glyas_Bleomycin-R_OHBP_Dase"/>
</dbReference>
<accession>A0ABS0HZ84</accession>
<dbReference type="CDD" id="cd06587">
    <property type="entry name" value="VOC"/>
    <property type="match status" value="1"/>
</dbReference>